<dbReference type="Proteomes" id="UP001164746">
    <property type="component" value="Chromosome 7"/>
</dbReference>
<evidence type="ECO:0000313" key="2">
    <source>
        <dbReference type="Proteomes" id="UP001164746"/>
    </source>
</evidence>
<name>A0ABY7ENK3_MYAAR</name>
<organism evidence="1 2">
    <name type="scientific">Mya arenaria</name>
    <name type="common">Soft-shell clam</name>
    <dbReference type="NCBI Taxonomy" id="6604"/>
    <lineage>
        <taxon>Eukaryota</taxon>
        <taxon>Metazoa</taxon>
        <taxon>Spiralia</taxon>
        <taxon>Lophotrochozoa</taxon>
        <taxon>Mollusca</taxon>
        <taxon>Bivalvia</taxon>
        <taxon>Autobranchia</taxon>
        <taxon>Heteroconchia</taxon>
        <taxon>Euheterodonta</taxon>
        <taxon>Imparidentia</taxon>
        <taxon>Neoheterodontei</taxon>
        <taxon>Myida</taxon>
        <taxon>Myoidea</taxon>
        <taxon>Myidae</taxon>
        <taxon>Mya</taxon>
    </lineage>
</organism>
<accession>A0ABY7ENK3</accession>
<sequence>GWLSRLSRSGRVGTLRGRRPSVDVLRSAEHHRDRARDLTPLQIVCIEHTSIDSTHLSTVVHRPDIWLMFVT</sequence>
<evidence type="ECO:0000313" key="1">
    <source>
        <dbReference type="EMBL" id="WAR10557.1"/>
    </source>
</evidence>
<gene>
    <name evidence="1" type="ORF">MAR_035633</name>
</gene>
<feature type="non-terminal residue" evidence="1">
    <location>
        <position position="71"/>
    </location>
</feature>
<proteinExistence type="predicted"/>
<dbReference type="EMBL" id="CP111018">
    <property type="protein sequence ID" value="WAR10557.1"/>
    <property type="molecule type" value="Genomic_DNA"/>
</dbReference>
<protein>
    <submittedName>
        <fullName evidence="1">Uncharacterized protein</fullName>
    </submittedName>
</protein>
<reference evidence="1" key="1">
    <citation type="submission" date="2022-11" db="EMBL/GenBank/DDBJ databases">
        <title>Centuries of genome instability and evolution in soft-shell clam transmissible cancer (bioRxiv).</title>
        <authorList>
            <person name="Hart S.F.M."/>
            <person name="Yonemitsu M.A."/>
            <person name="Giersch R.M."/>
            <person name="Beal B.F."/>
            <person name="Arriagada G."/>
            <person name="Davis B.W."/>
            <person name="Ostrander E.A."/>
            <person name="Goff S.P."/>
            <person name="Metzger M.J."/>
        </authorList>
    </citation>
    <scope>NUCLEOTIDE SEQUENCE</scope>
    <source>
        <strain evidence="1">MELC-2E11</strain>
        <tissue evidence="1">Siphon/mantle</tissue>
    </source>
</reference>
<keyword evidence="2" id="KW-1185">Reference proteome</keyword>